<organism evidence="16 17">
    <name type="scientific">[Myrmecia] bisecta</name>
    <dbReference type="NCBI Taxonomy" id="41462"/>
    <lineage>
        <taxon>Eukaryota</taxon>
        <taxon>Viridiplantae</taxon>
        <taxon>Chlorophyta</taxon>
        <taxon>core chlorophytes</taxon>
        <taxon>Trebouxiophyceae</taxon>
        <taxon>Trebouxiales</taxon>
        <taxon>Trebouxiaceae</taxon>
        <taxon>Myrmecia</taxon>
    </lineage>
</organism>
<evidence type="ECO:0000259" key="15">
    <source>
        <dbReference type="PROSITE" id="PS50860"/>
    </source>
</evidence>
<comment type="domain">
    <text evidence="12">Consists of three domains; the N-terminal catalytic domain, the editing domain and the C-terminal C-Ala domain. The editing domain removes incorrectly charged amino acids, while the C-Ala domain, along with tRNA(Ala), serves as a bridge to cooperatively bring together the editing and aminoacylation centers thus stimulating deacylation of misacylated tRNAs.</text>
</comment>
<dbReference type="SUPFAM" id="SSF55186">
    <property type="entry name" value="ThrRS/AlaRS common domain"/>
    <property type="match status" value="1"/>
</dbReference>
<comment type="subcellular location">
    <subcellularLocation>
        <location evidence="12">Mitochondrion</location>
    </subcellularLocation>
    <subcellularLocation>
        <location evidence="12">Cytoplasm</location>
    </subcellularLocation>
</comment>
<dbReference type="Gene3D" id="3.30.54.20">
    <property type="match status" value="1"/>
</dbReference>
<dbReference type="SMART" id="SM00863">
    <property type="entry name" value="tRNA_SAD"/>
    <property type="match status" value="1"/>
</dbReference>
<dbReference type="Gene3D" id="6.10.250.550">
    <property type="match status" value="1"/>
</dbReference>
<dbReference type="GO" id="GO:0002161">
    <property type="term" value="F:aminoacyl-tRNA deacylase activity"/>
    <property type="evidence" value="ECO:0007669"/>
    <property type="project" value="TreeGrafter"/>
</dbReference>
<feature type="compositionally biased region" description="Low complexity" evidence="14">
    <location>
        <begin position="524"/>
        <end position="533"/>
    </location>
</feature>
<dbReference type="InterPro" id="IPR050058">
    <property type="entry name" value="Ala-tRNA_ligase"/>
</dbReference>
<keyword evidence="7 12" id="KW-0067">ATP-binding</keyword>
<dbReference type="PANTHER" id="PTHR11777:SF9">
    <property type="entry name" value="ALANINE--TRNA LIGASE, CYTOPLASMIC"/>
    <property type="match status" value="1"/>
</dbReference>
<keyword evidence="12" id="KW-0963">Cytoplasm</keyword>
<keyword evidence="6 12" id="KW-0862">Zinc</keyword>
<evidence type="ECO:0000256" key="2">
    <source>
        <dbReference type="ARBA" id="ARBA00022555"/>
    </source>
</evidence>
<dbReference type="GO" id="GO:0005829">
    <property type="term" value="C:cytosol"/>
    <property type="evidence" value="ECO:0007669"/>
    <property type="project" value="TreeGrafter"/>
</dbReference>
<dbReference type="NCBIfam" id="TIGR00344">
    <property type="entry name" value="alaS"/>
    <property type="match status" value="1"/>
</dbReference>
<dbReference type="InterPro" id="IPR018163">
    <property type="entry name" value="Thr/Ala-tRNA-synth_IIc_edit"/>
</dbReference>
<comment type="caution">
    <text evidence="16">The sequence shown here is derived from an EMBL/GenBank/DDBJ whole genome shotgun (WGS) entry which is preliminary data.</text>
</comment>
<dbReference type="PANTHER" id="PTHR11777">
    <property type="entry name" value="ALANYL-TRNA SYNTHETASE"/>
    <property type="match status" value="1"/>
</dbReference>
<evidence type="ECO:0000256" key="13">
    <source>
        <dbReference type="SAM" id="Coils"/>
    </source>
</evidence>
<dbReference type="PRINTS" id="PR00980">
    <property type="entry name" value="TRNASYNTHALA"/>
</dbReference>
<dbReference type="GO" id="GO:0070143">
    <property type="term" value="P:mitochondrial alanyl-tRNA aminoacylation"/>
    <property type="evidence" value="ECO:0007669"/>
    <property type="project" value="UniProtKB-UniRule"/>
</dbReference>
<sequence>MLYQRPATPPKLSGAEIRERFLSFFEQRGHTRLPSSSLVPDDPTVLLTIAGMLQFKPVFLGQEARKLPRATTAQKCVRTNDIENVGVTNRHMVFFEMLGNFSFGDYFKSRAIQMAWELVTQEYKLPAERIWVSVYEDDDEAYSLWRDEVGVPAERIQRMGAEDNFWASGPTGPAGPCSEIYYDFHPERGTSDASLEDDSRFVEIYNLVFMESNRNADGTLTPLAAKNIDTGMGLERVAQILQGVPNNYETDLVFPIVSKAAQLAKLDYAKADKRQKTALKVIGDHVRAVTYLISDSVTPSNIGRGYILRRLIRRVIMKGRLLGIQQAFLPAVAAVAVELSRTCDAAVAANAQRVYDELAREEKQFTTTLEAGEKKLAEFLSAAEAGSKTVSGVDAFVLYDTYGFPLEITQEIAADRGLQVDAEGFGAEMQRQRQRSKDSAKVVDVTAASALNSLAERVGATEFIGYTDLTGPSTVLAILRSGEAVESASVGDSVEVVLDRSPFYAESGGQVGDRGTLVDPEQPSTSGGASTSSIAVRIDDVQKGAGGLLVVHSAHIERGGLRLGQKVHATVDALLRRRIRANHTATHLLQAALKQVLGPDVSQQGSLVTADRLRFDFNLPQGMTADQTARVEALVNGWIQESHEAVTRTLPIAEAKAAGAIAMFGERYGDVVRVVDIPGVSMELCGGTHVTNTSQLAAFRILSEAGIASGIRRIEAVAGPAAVEYLSGVDGIVRSLSTQLNSKPDQLVSRVAGLAEQVKQSQKELAQLKSQLALSQAAALAAKAQALPSGVKLLVSRLDGLDAKSLQDAAIQLRDQLADPAAVVLLSSPEAGKVSIVAAFSPSVVKKGVQAGKMVGGWAKLCGGGGGGRPEVAQAGGRDVSKLPAALEAAQKQLTEALG</sequence>
<dbReference type="Gene3D" id="2.40.30.130">
    <property type="match status" value="1"/>
</dbReference>
<dbReference type="CDD" id="cd00673">
    <property type="entry name" value="AlaRS_core"/>
    <property type="match status" value="1"/>
</dbReference>
<dbReference type="Gene3D" id="3.30.930.10">
    <property type="entry name" value="Bira Bifunctional Protein, Domain 2"/>
    <property type="match status" value="1"/>
</dbReference>
<keyword evidence="2 12" id="KW-0820">tRNA-binding</keyword>
<dbReference type="InterPro" id="IPR023033">
    <property type="entry name" value="Ala_tRNA_ligase_euk/bac"/>
</dbReference>
<evidence type="ECO:0000313" key="16">
    <source>
        <dbReference type="EMBL" id="KAK9824092.1"/>
    </source>
</evidence>
<protein>
    <recommendedName>
        <fullName evidence="12">Alanine--tRNA ligase</fullName>
        <ecNumber evidence="12">6.1.1.7</ecNumber>
    </recommendedName>
    <alternativeName>
        <fullName evidence="12">Alanyl-tRNA synthetase</fullName>
        <shortName evidence="12">AlaRS</shortName>
    </alternativeName>
</protein>
<evidence type="ECO:0000313" key="17">
    <source>
        <dbReference type="Proteomes" id="UP001489004"/>
    </source>
</evidence>
<feature type="binding site" evidence="12">
    <location>
        <position position="587"/>
    </location>
    <ligand>
        <name>Zn(2+)</name>
        <dbReference type="ChEBI" id="CHEBI:29105"/>
    </ligand>
</feature>
<dbReference type="GO" id="GO:0004813">
    <property type="term" value="F:alanine-tRNA ligase activity"/>
    <property type="evidence" value="ECO:0007669"/>
    <property type="project" value="UniProtKB-UniRule"/>
</dbReference>
<evidence type="ECO:0000256" key="1">
    <source>
        <dbReference type="ARBA" id="ARBA00008429"/>
    </source>
</evidence>
<dbReference type="HAMAP" id="MF_00036_B">
    <property type="entry name" value="Ala_tRNA_synth_B"/>
    <property type="match status" value="1"/>
</dbReference>
<dbReference type="InterPro" id="IPR012947">
    <property type="entry name" value="tRNA_SAD"/>
</dbReference>
<dbReference type="Pfam" id="PF02272">
    <property type="entry name" value="DHHA1"/>
    <property type="match status" value="1"/>
</dbReference>
<comment type="function">
    <text evidence="12">Catalyzes the attachment of alanine to tRNA(Ala) in a two-step reaction: alanine is first activated by ATP to form Ala-AMP and then transferred to the acceptor end of tRNA(Ala). Also edits incorrectly charged tRNA(Ala) via its editing domain.</text>
</comment>
<keyword evidence="13" id="KW-0175">Coiled coil</keyword>
<dbReference type="FunFam" id="3.30.54.20:FF:000001">
    <property type="entry name" value="Alanine--tRNA ligase"/>
    <property type="match status" value="1"/>
</dbReference>
<name>A0AAW1QRR2_9CHLO</name>
<dbReference type="GO" id="GO:0005739">
    <property type="term" value="C:mitochondrion"/>
    <property type="evidence" value="ECO:0007669"/>
    <property type="project" value="UniProtKB-SubCell"/>
</dbReference>
<dbReference type="EC" id="6.1.1.7" evidence="12"/>
<dbReference type="GO" id="GO:0008270">
    <property type="term" value="F:zinc ion binding"/>
    <property type="evidence" value="ECO:0007669"/>
    <property type="project" value="UniProtKB-UniRule"/>
</dbReference>
<comment type="catalytic activity">
    <reaction evidence="12">
        <text>tRNA(Ala) + L-alanine + ATP = L-alanyl-tRNA(Ala) + AMP + diphosphate</text>
        <dbReference type="Rhea" id="RHEA:12540"/>
        <dbReference type="Rhea" id="RHEA-COMP:9657"/>
        <dbReference type="Rhea" id="RHEA-COMP:9923"/>
        <dbReference type="ChEBI" id="CHEBI:30616"/>
        <dbReference type="ChEBI" id="CHEBI:33019"/>
        <dbReference type="ChEBI" id="CHEBI:57972"/>
        <dbReference type="ChEBI" id="CHEBI:78442"/>
        <dbReference type="ChEBI" id="CHEBI:78497"/>
        <dbReference type="ChEBI" id="CHEBI:456215"/>
        <dbReference type="EC" id="6.1.1.7"/>
    </reaction>
</comment>
<dbReference type="AlphaFoldDB" id="A0AAW1QRR2"/>
<dbReference type="GO" id="GO:0000049">
    <property type="term" value="F:tRNA binding"/>
    <property type="evidence" value="ECO:0007669"/>
    <property type="project" value="UniProtKB-KW"/>
</dbReference>
<dbReference type="InterPro" id="IPR009000">
    <property type="entry name" value="Transl_B-barrel_sf"/>
</dbReference>
<dbReference type="Gene3D" id="3.30.980.10">
    <property type="entry name" value="Threonyl-trna Synthetase, Chain A, domain 2"/>
    <property type="match status" value="1"/>
</dbReference>
<feature type="coiled-coil region" evidence="13">
    <location>
        <begin position="751"/>
        <end position="778"/>
    </location>
</feature>
<feature type="binding site" evidence="12">
    <location>
        <position position="583"/>
    </location>
    <ligand>
        <name>Zn(2+)</name>
        <dbReference type="ChEBI" id="CHEBI:29105"/>
    </ligand>
</feature>
<keyword evidence="12" id="KW-0496">Mitochondrion</keyword>
<dbReference type="InterPro" id="IPR045864">
    <property type="entry name" value="aa-tRNA-synth_II/BPL/LPL"/>
</dbReference>
<dbReference type="FunFam" id="3.30.980.10:FF:000004">
    <property type="entry name" value="Alanine--tRNA ligase, cytoplasmic"/>
    <property type="match status" value="1"/>
</dbReference>
<dbReference type="EMBL" id="JALJOR010000002">
    <property type="protein sequence ID" value="KAK9824092.1"/>
    <property type="molecule type" value="Genomic_DNA"/>
</dbReference>
<evidence type="ECO:0000256" key="3">
    <source>
        <dbReference type="ARBA" id="ARBA00022598"/>
    </source>
</evidence>
<keyword evidence="11 12" id="KW-0030">Aminoacyl-tRNA synthetase</keyword>
<evidence type="ECO:0000256" key="4">
    <source>
        <dbReference type="ARBA" id="ARBA00022723"/>
    </source>
</evidence>
<accession>A0AAW1QRR2</accession>
<evidence type="ECO:0000256" key="12">
    <source>
        <dbReference type="HAMAP-Rule" id="MF_03133"/>
    </source>
</evidence>
<evidence type="ECO:0000256" key="6">
    <source>
        <dbReference type="ARBA" id="ARBA00022833"/>
    </source>
</evidence>
<dbReference type="InterPro" id="IPR003156">
    <property type="entry name" value="DHHA1_dom"/>
</dbReference>
<evidence type="ECO:0000256" key="14">
    <source>
        <dbReference type="SAM" id="MobiDB-lite"/>
    </source>
</evidence>
<dbReference type="Pfam" id="PF01411">
    <property type="entry name" value="tRNA-synt_2c"/>
    <property type="match status" value="1"/>
</dbReference>
<keyword evidence="17" id="KW-1185">Reference proteome</keyword>
<keyword evidence="9 12" id="KW-0648">Protein biosynthesis</keyword>
<dbReference type="InterPro" id="IPR018165">
    <property type="entry name" value="Ala-tRNA-synth_IIc_core"/>
</dbReference>
<dbReference type="SUPFAM" id="SSF101353">
    <property type="entry name" value="Putative anticodon-binding domain of alanyl-tRNA synthetase (AlaRS)"/>
    <property type="match status" value="1"/>
</dbReference>
<keyword evidence="3 12" id="KW-0436">Ligase</keyword>
<dbReference type="FunFam" id="3.30.930.10:FF:000004">
    <property type="entry name" value="Alanine--tRNA ligase"/>
    <property type="match status" value="1"/>
</dbReference>
<dbReference type="InterPro" id="IPR002318">
    <property type="entry name" value="Ala-tRNA-lgiase_IIc"/>
</dbReference>
<dbReference type="InterPro" id="IPR018162">
    <property type="entry name" value="Ala-tRNA-ligase_IIc_anticod-bd"/>
</dbReference>
<proteinExistence type="inferred from homology"/>
<keyword evidence="4 12" id="KW-0479">Metal-binding</keyword>
<dbReference type="GO" id="GO:0005524">
    <property type="term" value="F:ATP binding"/>
    <property type="evidence" value="ECO:0007669"/>
    <property type="project" value="UniProtKB-UniRule"/>
</dbReference>
<dbReference type="Pfam" id="PF07973">
    <property type="entry name" value="tRNA_SAD"/>
    <property type="match status" value="1"/>
</dbReference>
<evidence type="ECO:0000256" key="7">
    <source>
        <dbReference type="ARBA" id="ARBA00022840"/>
    </source>
</evidence>
<keyword evidence="8 12" id="KW-0694">RNA-binding</keyword>
<dbReference type="PROSITE" id="PS50860">
    <property type="entry name" value="AA_TRNA_LIGASE_II_ALA"/>
    <property type="match status" value="1"/>
</dbReference>
<keyword evidence="5 12" id="KW-0547">Nucleotide-binding</keyword>
<dbReference type="InterPro" id="IPR018164">
    <property type="entry name" value="Ala-tRNA-synth_IIc_N"/>
</dbReference>
<comment type="similarity">
    <text evidence="1">Belongs to the class-II aminoacyl-tRNA synthetase family. Alax-L subfamily.</text>
</comment>
<comment type="subunit">
    <text evidence="12">Monomer.</text>
</comment>
<dbReference type="SUPFAM" id="SSF55681">
    <property type="entry name" value="Class II aaRS and biotin synthetases"/>
    <property type="match status" value="1"/>
</dbReference>
<dbReference type="FunFam" id="3.10.310.40:FF:000001">
    <property type="entry name" value="Alanine--tRNA ligase"/>
    <property type="match status" value="1"/>
</dbReference>
<feature type="binding site" evidence="12">
    <location>
        <position position="689"/>
    </location>
    <ligand>
        <name>Zn(2+)</name>
        <dbReference type="ChEBI" id="CHEBI:29105"/>
    </ligand>
</feature>
<evidence type="ECO:0000256" key="8">
    <source>
        <dbReference type="ARBA" id="ARBA00022884"/>
    </source>
</evidence>
<evidence type="ECO:0000256" key="11">
    <source>
        <dbReference type="ARBA" id="ARBA00023146"/>
    </source>
</evidence>
<feature type="binding site" evidence="12">
    <location>
        <position position="685"/>
    </location>
    <ligand>
        <name>Zn(2+)</name>
        <dbReference type="ChEBI" id="CHEBI:29105"/>
    </ligand>
</feature>
<evidence type="ECO:0000256" key="5">
    <source>
        <dbReference type="ARBA" id="ARBA00022741"/>
    </source>
</evidence>
<evidence type="ECO:0000256" key="10">
    <source>
        <dbReference type="ARBA" id="ARBA00022946"/>
    </source>
</evidence>
<reference evidence="16 17" key="1">
    <citation type="journal article" date="2024" name="Nat. Commun.">
        <title>Phylogenomics reveals the evolutionary origins of lichenization in chlorophyte algae.</title>
        <authorList>
            <person name="Puginier C."/>
            <person name="Libourel C."/>
            <person name="Otte J."/>
            <person name="Skaloud P."/>
            <person name="Haon M."/>
            <person name="Grisel S."/>
            <person name="Petersen M."/>
            <person name="Berrin J.G."/>
            <person name="Delaux P.M."/>
            <person name="Dal Grande F."/>
            <person name="Keller J."/>
        </authorList>
    </citation>
    <scope>NUCLEOTIDE SEQUENCE [LARGE SCALE GENOMIC DNA]</scope>
    <source>
        <strain evidence="16 17">SAG 2043</strain>
    </source>
</reference>
<dbReference type="SUPFAM" id="SSF50447">
    <property type="entry name" value="Translation proteins"/>
    <property type="match status" value="1"/>
</dbReference>
<feature type="region of interest" description="Disordered" evidence="14">
    <location>
        <begin position="508"/>
        <end position="533"/>
    </location>
</feature>
<evidence type="ECO:0000256" key="9">
    <source>
        <dbReference type="ARBA" id="ARBA00022917"/>
    </source>
</evidence>
<keyword evidence="10" id="KW-0809">Transit peptide</keyword>
<gene>
    <name evidence="16" type="ORF">WJX72_007684</name>
</gene>
<feature type="domain" description="Alanyl-transfer RNA synthetases family profile" evidence="15">
    <location>
        <begin position="12"/>
        <end position="728"/>
    </location>
</feature>
<comment type="cofactor">
    <cofactor evidence="12">
        <name>Zn(2+)</name>
        <dbReference type="ChEBI" id="CHEBI:29105"/>
    </cofactor>
    <text evidence="12">Binds 1 zinc ion per subunit.</text>
</comment>
<dbReference type="Gene3D" id="3.10.310.40">
    <property type="match status" value="1"/>
</dbReference>
<dbReference type="Proteomes" id="UP001489004">
    <property type="component" value="Unassembled WGS sequence"/>
</dbReference>